<reference evidence="6" key="1">
    <citation type="submission" date="2023-10" db="EMBL/GenBank/DDBJ databases">
        <title>Genome assemblies of two species of porcelain crab, Petrolisthes cinctipes and Petrolisthes manimaculis (Anomura: Porcellanidae).</title>
        <authorList>
            <person name="Angst P."/>
        </authorList>
    </citation>
    <scope>NUCLEOTIDE SEQUENCE</scope>
    <source>
        <strain evidence="6">PB745_01</strain>
        <tissue evidence="6">Gill</tissue>
    </source>
</reference>
<dbReference type="GO" id="GO:0005634">
    <property type="term" value="C:nucleus"/>
    <property type="evidence" value="ECO:0007669"/>
    <property type="project" value="UniProtKB-SubCell"/>
</dbReference>
<feature type="region of interest" description="Disordered" evidence="4">
    <location>
        <begin position="114"/>
        <end position="151"/>
    </location>
</feature>
<dbReference type="InterPro" id="IPR046328">
    <property type="entry name" value="ETS_fam"/>
</dbReference>
<evidence type="ECO:0000256" key="3">
    <source>
        <dbReference type="RuleBase" id="RU004019"/>
    </source>
</evidence>
<feature type="region of interest" description="Disordered" evidence="4">
    <location>
        <begin position="1"/>
        <end position="28"/>
    </location>
</feature>
<dbReference type="PANTHER" id="PTHR11849:SF190">
    <property type="entry name" value="ETS-DOMAIN PROTEIN"/>
    <property type="match status" value="1"/>
</dbReference>
<comment type="subcellular location">
    <subcellularLocation>
        <location evidence="3">Nucleus</location>
    </subcellularLocation>
</comment>
<keyword evidence="3" id="KW-0539">Nucleus</keyword>
<sequence>MKSDSGQLRFYDVNTGAESEELQDSAPLDQSTHELPFLLGRCIRCQHPASSSSACSSLSVTQQLSSSVPCLITLNPCLDAPLTTNPSPSHSLPPNPCPNATVAIPSAVNKVLSWLGGDSPTKDPKPGPAASPKIKRKRGRPAKSGARRERGKKIPLIHDFIRGLLDDPTEEEVVSWEDKKEGTFRIRDSNEIAKLWGKLKNKQSMNYENFSRALRYHHNSKRPALIAVPGRLVFKFNTISKSRTNG</sequence>
<dbReference type="InterPro" id="IPR000418">
    <property type="entry name" value="Ets_dom"/>
</dbReference>
<dbReference type="PRINTS" id="PR00454">
    <property type="entry name" value="ETSDOMAIN"/>
</dbReference>
<dbReference type="EMBL" id="JAWQEG010006885">
    <property type="protein sequence ID" value="KAK3853633.1"/>
    <property type="molecule type" value="Genomic_DNA"/>
</dbReference>
<accession>A0AAE1EJ47</accession>
<dbReference type="Pfam" id="PF00178">
    <property type="entry name" value="Ets"/>
    <property type="match status" value="1"/>
</dbReference>
<dbReference type="GO" id="GO:0000981">
    <property type="term" value="F:DNA-binding transcription factor activity, RNA polymerase II-specific"/>
    <property type="evidence" value="ECO:0007669"/>
    <property type="project" value="TreeGrafter"/>
</dbReference>
<evidence type="ECO:0000259" key="5">
    <source>
        <dbReference type="PROSITE" id="PS50061"/>
    </source>
</evidence>
<dbReference type="SMART" id="SM00413">
    <property type="entry name" value="ETS"/>
    <property type="match status" value="1"/>
</dbReference>
<dbReference type="InterPro" id="IPR036388">
    <property type="entry name" value="WH-like_DNA-bd_sf"/>
</dbReference>
<comment type="similarity">
    <text evidence="1 3">Belongs to the ETS family.</text>
</comment>
<keyword evidence="2 3" id="KW-0238">DNA-binding</keyword>
<evidence type="ECO:0000256" key="1">
    <source>
        <dbReference type="ARBA" id="ARBA00005562"/>
    </source>
</evidence>
<evidence type="ECO:0000256" key="4">
    <source>
        <dbReference type="SAM" id="MobiDB-lite"/>
    </source>
</evidence>
<dbReference type="GO" id="GO:0030154">
    <property type="term" value="P:cell differentiation"/>
    <property type="evidence" value="ECO:0007669"/>
    <property type="project" value="TreeGrafter"/>
</dbReference>
<organism evidence="6 7">
    <name type="scientific">Petrolisthes cinctipes</name>
    <name type="common">Flat porcelain crab</name>
    <dbReference type="NCBI Taxonomy" id="88211"/>
    <lineage>
        <taxon>Eukaryota</taxon>
        <taxon>Metazoa</taxon>
        <taxon>Ecdysozoa</taxon>
        <taxon>Arthropoda</taxon>
        <taxon>Crustacea</taxon>
        <taxon>Multicrustacea</taxon>
        <taxon>Malacostraca</taxon>
        <taxon>Eumalacostraca</taxon>
        <taxon>Eucarida</taxon>
        <taxon>Decapoda</taxon>
        <taxon>Pleocyemata</taxon>
        <taxon>Anomura</taxon>
        <taxon>Galatheoidea</taxon>
        <taxon>Porcellanidae</taxon>
        <taxon>Petrolisthes</taxon>
    </lineage>
</organism>
<dbReference type="PROSITE" id="PS50061">
    <property type="entry name" value="ETS_DOMAIN_3"/>
    <property type="match status" value="1"/>
</dbReference>
<protein>
    <recommendedName>
        <fullName evidence="5">ETS domain-containing protein</fullName>
    </recommendedName>
</protein>
<dbReference type="AlphaFoldDB" id="A0AAE1EJ47"/>
<evidence type="ECO:0000313" key="6">
    <source>
        <dbReference type="EMBL" id="KAK3853633.1"/>
    </source>
</evidence>
<feature type="domain" description="ETS" evidence="5">
    <location>
        <begin position="155"/>
        <end position="237"/>
    </location>
</feature>
<dbReference type="PANTHER" id="PTHR11849">
    <property type="entry name" value="ETS"/>
    <property type="match status" value="1"/>
</dbReference>
<dbReference type="SUPFAM" id="SSF46785">
    <property type="entry name" value="Winged helix' DNA-binding domain"/>
    <property type="match status" value="1"/>
</dbReference>
<name>A0AAE1EJ47_PETCI</name>
<evidence type="ECO:0000313" key="7">
    <source>
        <dbReference type="Proteomes" id="UP001286313"/>
    </source>
</evidence>
<dbReference type="Gene3D" id="1.10.10.10">
    <property type="entry name" value="Winged helix-like DNA-binding domain superfamily/Winged helix DNA-binding domain"/>
    <property type="match status" value="1"/>
</dbReference>
<gene>
    <name evidence="6" type="ORF">Pcinc_039836</name>
</gene>
<dbReference type="InterPro" id="IPR036390">
    <property type="entry name" value="WH_DNA-bd_sf"/>
</dbReference>
<dbReference type="Proteomes" id="UP001286313">
    <property type="component" value="Unassembled WGS sequence"/>
</dbReference>
<evidence type="ECO:0000256" key="2">
    <source>
        <dbReference type="ARBA" id="ARBA00023125"/>
    </source>
</evidence>
<keyword evidence="7" id="KW-1185">Reference proteome</keyword>
<comment type="caution">
    <text evidence="6">The sequence shown here is derived from an EMBL/GenBank/DDBJ whole genome shotgun (WGS) entry which is preliminary data.</text>
</comment>
<proteinExistence type="inferred from homology"/>
<dbReference type="GO" id="GO:0043565">
    <property type="term" value="F:sequence-specific DNA binding"/>
    <property type="evidence" value="ECO:0007669"/>
    <property type="project" value="InterPro"/>
</dbReference>